<evidence type="ECO:0000313" key="2">
    <source>
        <dbReference type="EMBL" id="EXV01090.1"/>
    </source>
</evidence>
<evidence type="ECO:0000313" key="3">
    <source>
        <dbReference type="Proteomes" id="UP000030151"/>
    </source>
</evidence>
<dbReference type="InterPro" id="IPR011008">
    <property type="entry name" value="Dimeric_a/b-barrel"/>
</dbReference>
<accession>A0A014NFB2</accession>
<dbReference type="Proteomes" id="UP000030151">
    <property type="component" value="Unassembled WGS sequence"/>
</dbReference>
<dbReference type="eggNOG" id="ENOG502RJ0T">
    <property type="taxonomic scope" value="Eukaryota"/>
</dbReference>
<dbReference type="PANTHER" id="PTHR40260:SF2">
    <property type="entry name" value="BLR8190 PROTEIN"/>
    <property type="match status" value="1"/>
</dbReference>
<dbReference type="NCBIfam" id="TIGR02118">
    <property type="entry name" value="EthD family reductase"/>
    <property type="match status" value="1"/>
</dbReference>
<proteinExistence type="inferred from homology"/>
<comment type="similarity">
    <text evidence="1">Belongs to the tpcK family.</text>
</comment>
<reference evidence="2 3" key="1">
    <citation type="submission" date="2014-02" db="EMBL/GenBank/DDBJ databases">
        <title>The genome sequence of the entomopathogenic fungus Metarhizium robertsii ARSEF 2575.</title>
        <authorList>
            <person name="Giuliano Garisto Donzelli B."/>
            <person name="Roe B.A."/>
            <person name="Macmil S.L."/>
            <person name="Krasnoff S.B."/>
            <person name="Gibson D.M."/>
        </authorList>
    </citation>
    <scope>NUCLEOTIDE SEQUENCE [LARGE SCALE GENOMIC DNA]</scope>
    <source>
        <strain evidence="2 3">ARSEF 2575</strain>
    </source>
</reference>
<protein>
    <submittedName>
        <fullName evidence="2">EthD domain protein</fullName>
    </submittedName>
</protein>
<dbReference type="InterPro" id="IPR009799">
    <property type="entry name" value="EthD_dom"/>
</dbReference>
<dbReference type="AlphaFoldDB" id="A0A014NFB2"/>
<dbReference type="EMBL" id="JELW01000009">
    <property type="protein sequence ID" value="EXV01090.1"/>
    <property type="molecule type" value="Genomic_DNA"/>
</dbReference>
<dbReference type="PANTHER" id="PTHR40260">
    <property type="entry name" value="BLR8190 PROTEIN"/>
    <property type="match status" value="1"/>
</dbReference>
<organism evidence="2 3">
    <name type="scientific">Metarhizium robertsii</name>
    <dbReference type="NCBI Taxonomy" id="568076"/>
    <lineage>
        <taxon>Eukaryota</taxon>
        <taxon>Fungi</taxon>
        <taxon>Dikarya</taxon>
        <taxon>Ascomycota</taxon>
        <taxon>Pezizomycotina</taxon>
        <taxon>Sordariomycetes</taxon>
        <taxon>Hypocreomycetidae</taxon>
        <taxon>Hypocreales</taxon>
        <taxon>Clavicipitaceae</taxon>
        <taxon>Metarhizium</taxon>
    </lineage>
</organism>
<dbReference type="Gene3D" id="3.30.70.100">
    <property type="match status" value="1"/>
</dbReference>
<sequence>MASITILYPSGHDFDIKYYMQTHMPLVSASWKGEGLKSWEITQFAPDQIYQIQAILKFESLAAWEAASTGKNSEAVFGDIAKFTTAKPVVVKGTHHGSENVV</sequence>
<dbReference type="GO" id="GO:0016491">
    <property type="term" value="F:oxidoreductase activity"/>
    <property type="evidence" value="ECO:0007669"/>
    <property type="project" value="InterPro"/>
</dbReference>
<dbReference type="OrthoDB" id="4892971at2759"/>
<comment type="caution">
    <text evidence="2">The sequence shown here is derived from an EMBL/GenBank/DDBJ whole genome shotgun (WGS) entry which is preliminary data.</text>
</comment>
<name>A0A014NFB2_9HYPO</name>
<dbReference type="SUPFAM" id="SSF54909">
    <property type="entry name" value="Dimeric alpha+beta barrel"/>
    <property type="match status" value="1"/>
</dbReference>
<gene>
    <name evidence="2" type="ORF">X797_005663</name>
</gene>
<evidence type="ECO:0000256" key="1">
    <source>
        <dbReference type="ARBA" id="ARBA00005986"/>
    </source>
</evidence>
<dbReference type="HOGENOM" id="CLU_115019_1_2_1"/>